<keyword evidence="10" id="KW-1185">Reference proteome</keyword>
<dbReference type="GO" id="GO:0051117">
    <property type="term" value="F:ATPase binding"/>
    <property type="evidence" value="ECO:0007669"/>
    <property type="project" value="TreeGrafter"/>
</dbReference>
<proteinExistence type="inferred from homology"/>
<comment type="similarity">
    <text evidence="1 6">Belongs to the peptidase S14 family.</text>
</comment>
<dbReference type="PANTHER" id="PTHR10381:SF70">
    <property type="entry name" value="ATP-DEPENDENT CLP PROTEASE PROTEOLYTIC SUBUNIT"/>
    <property type="match status" value="1"/>
</dbReference>
<organism evidence="9 10">
    <name type="scientific">Escherichia fergusonii (strain ATCC 35469 / DSM 13698 / CCUG 18766 / IAM 14443 / JCM 21226 / LMG 7866 / NBRC 102419 / NCTC 12128 / CDC 0568-73)</name>
    <dbReference type="NCBI Taxonomy" id="585054"/>
    <lineage>
        <taxon>Bacteria</taxon>
        <taxon>Pseudomonadati</taxon>
        <taxon>Pseudomonadota</taxon>
        <taxon>Gammaproteobacteria</taxon>
        <taxon>Enterobacterales</taxon>
        <taxon>Enterobacteriaceae</taxon>
        <taxon>Escherichia</taxon>
    </lineage>
</organism>
<evidence type="ECO:0000256" key="1">
    <source>
        <dbReference type="ARBA" id="ARBA00007039"/>
    </source>
</evidence>
<dbReference type="GO" id="GO:0004252">
    <property type="term" value="F:serine-type endopeptidase activity"/>
    <property type="evidence" value="ECO:0007669"/>
    <property type="project" value="InterPro"/>
</dbReference>
<dbReference type="NCBIfam" id="NF045542">
    <property type="entry name" value="Clp_rel_HeadMat"/>
    <property type="match status" value="1"/>
</dbReference>
<keyword evidence="5" id="KW-0720">Serine protease</keyword>
<evidence type="ECO:0000256" key="3">
    <source>
        <dbReference type="ARBA" id="ARBA00022670"/>
    </source>
</evidence>
<dbReference type="Pfam" id="PF25209">
    <property type="entry name" value="Phage_capsid_4"/>
    <property type="match status" value="1"/>
</dbReference>
<dbReference type="Pfam" id="PF00574">
    <property type="entry name" value="CLP_protease"/>
    <property type="match status" value="1"/>
</dbReference>
<keyword evidence="3 9" id="KW-0645">Protease</keyword>
<gene>
    <name evidence="9" type="ordered locus">EFER_2693</name>
</gene>
<dbReference type="InterPro" id="IPR001907">
    <property type="entry name" value="ClpP"/>
</dbReference>
<keyword evidence="4 9" id="KW-0378">Hydrolase</keyword>
<dbReference type="GO" id="GO:0004176">
    <property type="term" value="F:ATP-dependent peptidase activity"/>
    <property type="evidence" value="ECO:0007669"/>
    <property type="project" value="InterPro"/>
</dbReference>
<dbReference type="GO" id="GO:0009368">
    <property type="term" value="C:endopeptidase Clp complex"/>
    <property type="evidence" value="ECO:0007669"/>
    <property type="project" value="TreeGrafter"/>
</dbReference>
<evidence type="ECO:0000256" key="4">
    <source>
        <dbReference type="ARBA" id="ARBA00022801"/>
    </source>
</evidence>
<dbReference type="EMBL" id="CU928158">
    <property type="protein sequence ID" value="CAQ90188.1"/>
    <property type="molecule type" value="Genomic_DNA"/>
</dbReference>
<protein>
    <recommendedName>
        <fullName evidence="6">ATP-dependent Clp protease proteolytic subunit</fullName>
    </recommendedName>
</protein>
<evidence type="ECO:0000313" key="10">
    <source>
        <dbReference type="Proteomes" id="UP000000745"/>
    </source>
</evidence>
<dbReference type="InterPro" id="IPR023562">
    <property type="entry name" value="ClpP/TepA"/>
</dbReference>
<reference evidence="10" key="1">
    <citation type="journal article" date="2009" name="PLoS Genet.">
        <title>Organised genome dynamics in the Escherichia coli species results in highly diverse adaptive paths.</title>
        <authorList>
            <person name="Touchon M."/>
            <person name="Hoede C."/>
            <person name="Tenaillon O."/>
            <person name="Barbe V."/>
            <person name="Baeriswyl S."/>
            <person name="Bidet P."/>
            <person name="Bingen E."/>
            <person name="Bonacorsi S."/>
            <person name="Bouchier C."/>
            <person name="Bouvet O."/>
            <person name="Calteau A."/>
            <person name="Chiapello H."/>
            <person name="Clermont O."/>
            <person name="Cruveiller S."/>
            <person name="Danchin A."/>
            <person name="Diard M."/>
            <person name="Dossat C."/>
            <person name="Karoui M.E."/>
            <person name="Frapy E."/>
            <person name="Garry L."/>
            <person name="Ghigo J.M."/>
            <person name="Gilles A.M."/>
            <person name="Johnson J."/>
            <person name="Le Bouguenec C."/>
            <person name="Lescat M."/>
            <person name="Mangenot S."/>
            <person name="Martinez-Jehanne V."/>
            <person name="Matic I."/>
            <person name="Nassif X."/>
            <person name="Oztas S."/>
            <person name="Petit M.A."/>
            <person name="Pichon C."/>
            <person name="Rouy Z."/>
            <person name="Ruf C.S."/>
            <person name="Schneider D."/>
            <person name="Tourret J."/>
            <person name="Vacherie B."/>
            <person name="Vallenet D."/>
            <person name="Medigue C."/>
            <person name="Rocha E.P.C."/>
            <person name="Denamur E."/>
        </authorList>
    </citation>
    <scope>NUCLEOTIDE SEQUENCE [LARGE SCALE GENOMIC DNA]</scope>
    <source>
        <strain evidence="10">ATCC 35469 / DSM 13698 / BCRC 15582 / CCUG 18766 / IAM 14443 / JCM 21226 / LMG 7866 / NBRC 102419 / NCTC 12128 / CDC 0568-73</strain>
    </source>
</reference>
<dbReference type="PRINTS" id="PR00127">
    <property type="entry name" value="CLPPROTEASEP"/>
</dbReference>
<dbReference type="Gene3D" id="3.90.226.10">
    <property type="entry name" value="2-enoyl-CoA Hydratase, Chain A, domain 1"/>
    <property type="match status" value="1"/>
</dbReference>
<dbReference type="NCBIfam" id="NF045540">
    <property type="entry name" value="scaf_prot_MCP1"/>
    <property type="match status" value="1"/>
</dbReference>
<evidence type="ECO:0000256" key="8">
    <source>
        <dbReference type="SAM" id="MobiDB-lite"/>
    </source>
</evidence>
<evidence type="ECO:0000256" key="2">
    <source>
        <dbReference type="ARBA" id="ARBA00022490"/>
    </source>
</evidence>
<feature type="coiled-coil region" evidence="7">
    <location>
        <begin position="327"/>
        <end position="354"/>
    </location>
</feature>
<dbReference type="SUPFAM" id="SSF52096">
    <property type="entry name" value="ClpP/crotonase"/>
    <property type="match status" value="1"/>
</dbReference>
<keyword evidence="2" id="KW-0963">Cytoplasm</keyword>
<dbReference type="HOGENOM" id="CLU_024622_1_0_6"/>
<evidence type="ECO:0000256" key="6">
    <source>
        <dbReference type="RuleBase" id="RU003567"/>
    </source>
</evidence>
<evidence type="ECO:0000313" key="9">
    <source>
        <dbReference type="EMBL" id="CAQ90188.1"/>
    </source>
</evidence>
<evidence type="ECO:0000256" key="5">
    <source>
        <dbReference type="ARBA" id="ARBA00022825"/>
    </source>
</evidence>
<keyword evidence="7" id="KW-0175">Coiled coil</keyword>
<dbReference type="CDD" id="cd07016">
    <property type="entry name" value="S14_ClpP_1"/>
    <property type="match status" value="1"/>
</dbReference>
<dbReference type="PANTHER" id="PTHR10381">
    <property type="entry name" value="ATP-DEPENDENT CLP PROTEASE PROTEOLYTIC SUBUNIT"/>
    <property type="match status" value="1"/>
</dbReference>
<dbReference type="KEGG" id="efe:EFER_2693"/>
<dbReference type="GO" id="GO:0006515">
    <property type="term" value="P:protein quality control for misfolded or incompletely synthesized proteins"/>
    <property type="evidence" value="ECO:0007669"/>
    <property type="project" value="TreeGrafter"/>
</dbReference>
<dbReference type="InterPro" id="IPR029045">
    <property type="entry name" value="ClpP/crotonase-like_dom_sf"/>
</dbReference>
<name>B7LNB5_ESCF3</name>
<evidence type="ECO:0000256" key="7">
    <source>
        <dbReference type="SAM" id="Coils"/>
    </source>
</evidence>
<accession>B7LNB5</accession>
<feature type="region of interest" description="Disordered" evidence="8">
    <location>
        <begin position="1"/>
        <end position="38"/>
    </location>
</feature>
<sequence>MIPSKRLQHGGPFFVVEQEQKPSGSVPEGSHRRRSNASECVKPNLTDKTGWCSILTPPTIKECSLMQQMISPPCRGMTINPRASLAGVDAANGQCWYEIRAQATGRVEIFLYDVIGGWGITAQQFITDCKDAGVFEASAIDLHIHSPGGDVMQGFAIFNTLSRLKAKVDIWVDGVAASMASMIVCLPGATVHMPENAWIMVHKPWGGIAGDSDDMRDYADWLDRNEALMLSAYMNKTGLGQEELEAMLKSETWLSGAEAVEKGFADSLEPELQAAACVNQNKLKDYQNMPEQVNALFAPRAETQVTPLQASQPPAPQVSQDTPQPGAVDIAALATQLQQQMQAANAERVNAVSAVFDAFPAFASLKAECLSDFTCSAEKARERLLQALAAGTTPCAGPGAAHIYAGNGNLVGDSIRAAVMARAGYSEAEKDNAYNGFTLRELARASLVDRGIGISGHAAPMAMVGLAFTHSGSDFGNILMDVAHKAALQGWGSASETFDQWTRKGTLSDFKTAHRVGLEAFPTLRQVQPGAEYKYVTLKDRGEPIALATYGELFSIDRQTIINDDLDMLTRIPMAMGAAARTTVGDLVWAVLTSNPKMSDGKPLFHADHGNLVTADLSIEGLDAGRKAMLLQKSGSRRLNIRPAFMLTPVAIESRASQLIKSSSVPGADANSGIVNPIQNFATVLSEARLDDSSPTDYYLVAAQGRDTIEVAYLDGIDTPYLEQQQGFTVDGAAFKVRIDAGVAPLDWRGMVKVKKQ</sequence>
<dbReference type="Proteomes" id="UP000000745">
    <property type="component" value="Chromosome"/>
</dbReference>
<dbReference type="AlphaFoldDB" id="B7LNB5"/>